<dbReference type="Pfam" id="PF14759">
    <property type="entry name" value="Reductase_C"/>
    <property type="match status" value="1"/>
</dbReference>
<sequence length="610" mass="66750">MKGILKFTKFQPHYFVPLSKARSFIQPIQPIIKSHYFSMSSSVGNQGKKTIQSRRYELDFDRSIVAENGTKTEAKVLGTAFNVLLIRAKNQYFATAGKCSHYGAPLVNGAVTSDGHIVCPWHGACFNTATGDVEDSPAIAGLRTFPISSTEDGRLFIEVEDQGDGGSHVLQPEGCWRNKAQEVYQKGSLESHAAAPHVCIIGGGKGGSVAAEYLRERNYKGKITVFTRENITPYDRPKLSKSLLHDHSKLALRSKEYYDDLDVEFRFNSNVNKIDPKTKTIFYGKDNSSQLNYTKLILATGGEANKLPIPGLDASNVYCLRTLEDASKLAAVTTESGKKKNIVIIGSSFIGLELAIVLKDHYVSVVGMESSPFEKVMGKEMGNAIKALHEQNNIQFYLENSIQEAEKSTADPSIAHKVILKDGETLPADVIVLAVGVKPNLSYLADSVQLEKDGGVKVDKNCRVQGLDDVYAVGDIAHAPYAGLPEDQSTRIEHWDVAGNTGRVAANHILLGENAEYTTKSFTPFFWSAQGKQVRYCGNNAAEGFDDVVVQGSITDYKFAIFYTKGEKVVGVSSIMKDPTVSQSSRLFLTGSMPTKTQLKEGLDVCSIRL</sequence>
<dbReference type="GeneID" id="25035315"/>
<name>S9VQI6_SCHCR</name>
<evidence type="ECO:0000256" key="5">
    <source>
        <dbReference type="ARBA" id="ARBA00022723"/>
    </source>
</evidence>
<reference evidence="11 12" key="1">
    <citation type="journal article" date="2011" name="Science">
        <title>Comparative functional genomics of the fission yeasts.</title>
        <authorList>
            <person name="Rhind N."/>
            <person name="Chen Z."/>
            <person name="Yassour M."/>
            <person name="Thompson D.A."/>
            <person name="Haas B.J."/>
            <person name="Habib N."/>
            <person name="Wapinski I."/>
            <person name="Roy S."/>
            <person name="Lin M.F."/>
            <person name="Heiman D.I."/>
            <person name="Young S.K."/>
            <person name="Furuya K."/>
            <person name="Guo Y."/>
            <person name="Pidoux A."/>
            <person name="Chen H.M."/>
            <person name="Robbertse B."/>
            <person name="Goldberg J.M."/>
            <person name="Aoki K."/>
            <person name="Bayne E.H."/>
            <person name="Berlin A.M."/>
            <person name="Desjardins C.A."/>
            <person name="Dobbs E."/>
            <person name="Dukaj L."/>
            <person name="Fan L."/>
            <person name="FitzGerald M.G."/>
            <person name="French C."/>
            <person name="Gujja S."/>
            <person name="Hansen K."/>
            <person name="Keifenheim D."/>
            <person name="Levin J.Z."/>
            <person name="Mosher R.A."/>
            <person name="Mueller C.A."/>
            <person name="Pfiffner J."/>
            <person name="Priest M."/>
            <person name="Russ C."/>
            <person name="Smialowska A."/>
            <person name="Swoboda P."/>
            <person name="Sykes S.M."/>
            <person name="Vaughn M."/>
            <person name="Vengrova S."/>
            <person name="Yoder R."/>
            <person name="Zeng Q."/>
            <person name="Allshire R."/>
            <person name="Baulcombe D."/>
            <person name="Birren B.W."/>
            <person name="Brown W."/>
            <person name="Ekwall K."/>
            <person name="Kellis M."/>
            <person name="Leatherwood J."/>
            <person name="Levin H."/>
            <person name="Margalit H."/>
            <person name="Martienssen R."/>
            <person name="Nieduszynski C.A."/>
            <person name="Spatafora J.W."/>
            <person name="Friedman N."/>
            <person name="Dalgaard J.Z."/>
            <person name="Baumann P."/>
            <person name="Niki H."/>
            <person name="Regev A."/>
            <person name="Nusbaum C."/>
        </authorList>
    </citation>
    <scope>NUCLEOTIDE SEQUENCE [LARGE SCALE GENOMIC DNA]</scope>
    <source>
        <strain evidence="12">OY26 / ATCC MYA-4695 / CBS 11777 / NBRC 106824 / NRRL Y48691</strain>
    </source>
</reference>
<evidence type="ECO:0000256" key="1">
    <source>
        <dbReference type="ARBA" id="ARBA00001974"/>
    </source>
</evidence>
<dbReference type="PROSITE" id="PS51296">
    <property type="entry name" value="RIESKE"/>
    <property type="match status" value="1"/>
</dbReference>
<accession>S9VQI6</accession>
<dbReference type="GO" id="GO:0051537">
    <property type="term" value="F:2 iron, 2 sulfur cluster binding"/>
    <property type="evidence" value="ECO:0007669"/>
    <property type="project" value="UniProtKB-KW"/>
</dbReference>
<dbReference type="RefSeq" id="XP_013024709.1">
    <property type="nucleotide sequence ID" value="XM_013169255.1"/>
</dbReference>
<evidence type="ECO:0000313" key="12">
    <source>
        <dbReference type="Proteomes" id="UP000015464"/>
    </source>
</evidence>
<evidence type="ECO:0000256" key="6">
    <source>
        <dbReference type="ARBA" id="ARBA00022827"/>
    </source>
</evidence>
<comment type="similarity">
    <text evidence="2">Belongs to the FAD-dependent oxidoreductase family.</text>
</comment>
<keyword evidence="5" id="KW-0479">Metal-binding</keyword>
<keyword evidence="7" id="KW-0560">Oxidoreductase</keyword>
<gene>
    <name evidence="11" type="ORF">SPOG_00984</name>
</gene>
<dbReference type="Pfam" id="PF07992">
    <property type="entry name" value="Pyr_redox_2"/>
    <property type="match status" value="1"/>
</dbReference>
<dbReference type="SUPFAM" id="SSF51905">
    <property type="entry name" value="FAD/NAD(P)-binding domain"/>
    <property type="match status" value="1"/>
</dbReference>
<dbReference type="Gene3D" id="3.30.390.30">
    <property type="match status" value="1"/>
</dbReference>
<keyword evidence="3" id="KW-0285">Flavoprotein</keyword>
<keyword evidence="4" id="KW-0001">2Fe-2S</keyword>
<evidence type="ECO:0000256" key="3">
    <source>
        <dbReference type="ARBA" id="ARBA00022630"/>
    </source>
</evidence>
<comment type="cofactor">
    <cofactor evidence="1">
        <name>FAD</name>
        <dbReference type="ChEBI" id="CHEBI:57692"/>
    </cofactor>
</comment>
<dbReference type="Gene3D" id="2.102.10.10">
    <property type="entry name" value="Rieske [2Fe-2S] iron-sulphur domain"/>
    <property type="match status" value="1"/>
</dbReference>
<keyword evidence="8" id="KW-0408">Iron</keyword>
<dbReference type="Gene3D" id="3.50.50.60">
    <property type="entry name" value="FAD/NAD(P)-binding domain"/>
    <property type="match status" value="2"/>
</dbReference>
<evidence type="ECO:0000313" key="11">
    <source>
        <dbReference type="EMBL" id="EPY50223.1"/>
    </source>
</evidence>
<dbReference type="Proteomes" id="UP000015464">
    <property type="component" value="Unassembled WGS sequence"/>
</dbReference>
<feature type="domain" description="Rieske" evidence="10">
    <location>
        <begin position="58"/>
        <end position="156"/>
    </location>
</feature>
<dbReference type="SUPFAM" id="SSF55424">
    <property type="entry name" value="FAD/NAD-linked reductases, dimerisation (C-terminal) domain"/>
    <property type="match status" value="1"/>
</dbReference>
<dbReference type="OrthoDB" id="6029at2759"/>
<dbReference type="PANTHER" id="PTHR43557">
    <property type="entry name" value="APOPTOSIS-INDUCING FACTOR 1"/>
    <property type="match status" value="1"/>
</dbReference>
<organism evidence="11 12">
    <name type="scientific">Schizosaccharomyces cryophilus (strain OY26 / ATCC MYA-4695 / CBS 11777 / NBRC 106824 / NRRL Y48691)</name>
    <name type="common">Fission yeast</name>
    <dbReference type="NCBI Taxonomy" id="653667"/>
    <lineage>
        <taxon>Eukaryota</taxon>
        <taxon>Fungi</taxon>
        <taxon>Dikarya</taxon>
        <taxon>Ascomycota</taxon>
        <taxon>Taphrinomycotina</taxon>
        <taxon>Schizosaccharomycetes</taxon>
        <taxon>Schizosaccharomycetales</taxon>
        <taxon>Schizosaccharomycetaceae</taxon>
        <taxon>Schizosaccharomyces</taxon>
    </lineage>
</organism>
<evidence type="ECO:0000256" key="2">
    <source>
        <dbReference type="ARBA" id="ARBA00006442"/>
    </source>
</evidence>
<dbReference type="SUPFAM" id="SSF50022">
    <property type="entry name" value="ISP domain"/>
    <property type="match status" value="1"/>
</dbReference>
<dbReference type="InterPro" id="IPR023753">
    <property type="entry name" value="FAD/NAD-binding_dom"/>
</dbReference>
<evidence type="ECO:0000256" key="9">
    <source>
        <dbReference type="ARBA" id="ARBA00023014"/>
    </source>
</evidence>
<dbReference type="PRINTS" id="PR00411">
    <property type="entry name" value="PNDRDTASEI"/>
</dbReference>
<keyword evidence="9" id="KW-0411">Iron-sulfur</keyword>
<dbReference type="OMA" id="PRCTHYG"/>
<dbReference type="PANTHER" id="PTHR43557:SF2">
    <property type="entry name" value="RIESKE DOMAIN-CONTAINING PROTEIN-RELATED"/>
    <property type="match status" value="1"/>
</dbReference>
<dbReference type="PRINTS" id="PR00368">
    <property type="entry name" value="FADPNR"/>
</dbReference>
<keyword evidence="6" id="KW-0274">FAD</keyword>
<dbReference type="InterPro" id="IPR016156">
    <property type="entry name" value="FAD/NAD-linked_Rdtase_dimer_sf"/>
</dbReference>
<dbReference type="GO" id="GO:0005737">
    <property type="term" value="C:cytoplasm"/>
    <property type="evidence" value="ECO:0007669"/>
    <property type="project" value="TreeGrafter"/>
</dbReference>
<keyword evidence="12" id="KW-1185">Reference proteome</keyword>
<evidence type="ECO:0000256" key="8">
    <source>
        <dbReference type="ARBA" id="ARBA00023004"/>
    </source>
</evidence>
<protein>
    <submittedName>
        <fullName evidence="11">Apoptosis-inducing factor Aif1</fullName>
    </submittedName>
</protein>
<dbReference type="GO" id="GO:0016651">
    <property type="term" value="F:oxidoreductase activity, acting on NAD(P)H"/>
    <property type="evidence" value="ECO:0007669"/>
    <property type="project" value="TreeGrafter"/>
</dbReference>
<dbReference type="InterPro" id="IPR050446">
    <property type="entry name" value="FAD-oxidoreductase/Apoptosis"/>
</dbReference>
<evidence type="ECO:0000256" key="7">
    <source>
        <dbReference type="ARBA" id="ARBA00023002"/>
    </source>
</evidence>
<dbReference type="InterPro" id="IPR036922">
    <property type="entry name" value="Rieske_2Fe-2S_sf"/>
</dbReference>
<proteinExistence type="inferred from homology"/>
<evidence type="ECO:0000256" key="4">
    <source>
        <dbReference type="ARBA" id="ARBA00022714"/>
    </source>
</evidence>
<dbReference type="HOGENOM" id="CLU_003291_4_2_1"/>
<dbReference type="Pfam" id="PF00355">
    <property type="entry name" value="Rieske"/>
    <property type="match status" value="1"/>
</dbReference>
<evidence type="ECO:0000259" key="10">
    <source>
        <dbReference type="PROSITE" id="PS51296"/>
    </source>
</evidence>
<dbReference type="eggNOG" id="KOG1336">
    <property type="taxonomic scope" value="Eukaryota"/>
</dbReference>
<dbReference type="GO" id="GO:0046872">
    <property type="term" value="F:metal ion binding"/>
    <property type="evidence" value="ECO:0007669"/>
    <property type="project" value="UniProtKB-KW"/>
</dbReference>
<dbReference type="InterPro" id="IPR017941">
    <property type="entry name" value="Rieske_2Fe-2S"/>
</dbReference>
<dbReference type="EMBL" id="KE546993">
    <property type="protein sequence ID" value="EPY50223.1"/>
    <property type="molecule type" value="Genomic_DNA"/>
</dbReference>
<dbReference type="STRING" id="653667.S9VQI6"/>
<dbReference type="InterPro" id="IPR036188">
    <property type="entry name" value="FAD/NAD-bd_sf"/>
</dbReference>
<dbReference type="InterPro" id="IPR028202">
    <property type="entry name" value="Reductase_C"/>
</dbReference>
<dbReference type="AlphaFoldDB" id="S9VQI6"/>